<dbReference type="EMBL" id="LIST01000012">
    <property type="protein sequence ID" value="KOX93269.1"/>
    <property type="molecule type" value="Genomic_DNA"/>
</dbReference>
<reference evidence="2 3" key="1">
    <citation type="submission" date="2015-08" db="EMBL/GenBank/DDBJ databases">
        <title>Genomes of Isolates from Cabo Rojo, PR.</title>
        <authorList>
            <person name="Sanchez-Nieves R.L."/>
            <person name="Montalvo-Rodriguez R."/>
        </authorList>
    </citation>
    <scope>NUCLEOTIDE SEQUENCE [LARGE SCALE GENOMIC DNA]</scope>
    <source>
        <strain evidence="2 3">5</strain>
    </source>
</reference>
<evidence type="ECO:0000313" key="2">
    <source>
        <dbReference type="EMBL" id="KOX93269.1"/>
    </source>
</evidence>
<dbReference type="AlphaFoldDB" id="A0A0M9AJF4"/>
<feature type="transmembrane region" description="Helical" evidence="1">
    <location>
        <begin position="12"/>
        <end position="31"/>
    </location>
</feature>
<keyword evidence="3" id="KW-1185">Reference proteome</keyword>
<dbReference type="RefSeq" id="WP_053773168.1">
    <property type="nucleotide sequence ID" value="NZ_LIST01000012.1"/>
</dbReference>
<organism evidence="2 3">
    <name type="scientific">Halorubrum tropicale</name>
    <dbReference type="NCBI Taxonomy" id="1765655"/>
    <lineage>
        <taxon>Archaea</taxon>
        <taxon>Methanobacteriati</taxon>
        <taxon>Methanobacteriota</taxon>
        <taxon>Stenosarchaea group</taxon>
        <taxon>Halobacteria</taxon>
        <taxon>Halobacteriales</taxon>
        <taxon>Haloferacaceae</taxon>
        <taxon>Halorubrum</taxon>
    </lineage>
</organism>
<dbReference type="OrthoDB" id="330885at2157"/>
<dbReference type="PATRIC" id="fig|1705389.3.peg.2926"/>
<comment type="caution">
    <text evidence="2">The sequence shown here is derived from an EMBL/GenBank/DDBJ whole genome shotgun (WGS) entry which is preliminary data.</text>
</comment>
<gene>
    <name evidence="2" type="ORF">AMR74_16650</name>
</gene>
<keyword evidence="1" id="KW-0812">Transmembrane</keyword>
<feature type="transmembrane region" description="Helical" evidence="1">
    <location>
        <begin position="43"/>
        <end position="67"/>
    </location>
</feature>
<evidence type="ECO:0000313" key="3">
    <source>
        <dbReference type="Proteomes" id="UP000037747"/>
    </source>
</evidence>
<accession>A0A0M9AJF4</accession>
<keyword evidence="1" id="KW-1133">Transmembrane helix</keyword>
<protein>
    <submittedName>
        <fullName evidence="2">Uncharacterized protein</fullName>
    </submittedName>
</protein>
<dbReference type="STRING" id="1765655.AMR74_16650"/>
<evidence type="ECO:0000256" key="1">
    <source>
        <dbReference type="SAM" id="Phobius"/>
    </source>
</evidence>
<sequence>MSWLLEALGALGAGEQVLMGSTLLVVGFYLFKAVKIGKVVGDLFSSAAAYAIVVAVGAGLAIALGWVDPNVGAATSQVKTAADAMWSVVGDWVIDQTIGRLG</sequence>
<dbReference type="Proteomes" id="UP000037747">
    <property type="component" value="Unassembled WGS sequence"/>
</dbReference>
<proteinExistence type="predicted"/>
<name>A0A0M9AJF4_9EURY</name>
<keyword evidence="1" id="KW-0472">Membrane</keyword>